<dbReference type="Proteomes" id="UP000076420">
    <property type="component" value="Unassembled WGS sequence"/>
</dbReference>
<dbReference type="EnsemblMetazoa" id="BGLB013521-RC">
    <property type="protein sequence ID" value="BGLB013521-PC"/>
    <property type="gene ID" value="BGLB013521"/>
</dbReference>
<protein>
    <recommendedName>
        <fullName evidence="2">UBX domain-containing protein</fullName>
    </recommendedName>
</protein>
<dbReference type="PROSITE" id="PS50033">
    <property type="entry name" value="UBX"/>
    <property type="match status" value="1"/>
</dbReference>
<evidence type="ECO:0000313" key="4">
    <source>
        <dbReference type="Proteomes" id="UP000076420"/>
    </source>
</evidence>
<dbReference type="AlphaFoldDB" id="A0A2C9K5H7"/>
<proteinExistence type="predicted"/>
<dbReference type="SUPFAM" id="SSF54236">
    <property type="entry name" value="Ubiquitin-like"/>
    <property type="match status" value="1"/>
</dbReference>
<dbReference type="OrthoDB" id="1920064at2759"/>
<organism evidence="3 4">
    <name type="scientific">Biomphalaria glabrata</name>
    <name type="common">Bloodfluke planorb</name>
    <name type="synonym">Freshwater snail</name>
    <dbReference type="NCBI Taxonomy" id="6526"/>
    <lineage>
        <taxon>Eukaryota</taxon>
        <taxon>Metazoa</taxon>
        <taxon>Spiralia</taxon>
        <taxon>Lophotrochozoa</taxon>
        <taxon>Mollusca</taxon>
        <taxon>Gastropoda</taxon>
        <taxon>Heterobranchia</taxon>
        <taxon>Euthyneura</taxon>
        <taxon>Panpulmonata</taxon>
        <taxon>Hygrophila</taxon>
        <taxon>Lymnaeoidea</taxon>
        <taxon>Planorbidae</taxon>
        <taxon>Biomphalaria</taxon>
    </lineage>
</organism>
<dbReference type="VEuPathDB" id="VectorBase:BGLB013521"/>
<dbReference type="KEGG" id="bgt:106052107"/>
<dbReference type="InterPro" id="IPR029071">
    <property type="entry name" value="Ubiquitin-like_domsf"/>
</dbReference>
<feature type="transmembrane region" description="Helical" evidence="1">
    <location>
        <begin position="20"/>
        <end position="41"/>
    </location>
</feature>
<name>A0A2C9K5H7_BIOGL</name>
<keyword evidence="1" id="KW-0812">Transmembrane</keyword>
<feature type="domain" description="UBX" evidence="2">
    <location>
        <begin position="186"/>
        <end position="261"/>
    </location>
</feature>
<gene>
    <name evidence="3" type="primary">106052107</name>
</gene>
<evidence type="ECO:0000259" key="2">
    <source>
        <dbReference type="PROSITE" id="PS50033"/>
    </source>
</evidence>
<evidence type="ECO:0000313" key="3">
    <source>
        <dbReference type="EnsemblMetazoa" id="BGLB013521-PC"/>
    </source>
</evidence>
<dbReference type="GO" id="GO:0043130">
    <property type="term" value="F:ubiquitin binding"/>
    <property type="evidence" value="ECO:0007669"/>
    <property type="project" value="TreeGrafter"/>
</dbReference>
<dbReference type="RefSeq" id="XP_013062810.2">
    <property type="nucleotide sequence ID" value="XM_013207356.2"/>
</dbReference>
<sequence>MSCGLAPKWAAEWVNLKVSLQLILQGVFLFTLSTLLLGWLLPKIYLLLLCAIHSLVPAKAKHEKDDLELYESKKKEHREKSQTQYDSLASEYNQRVLIPRQEEKRRKKEEDFIKFLGPAWKGKGSPLGGQIFDDENHCDSAGQEAARRRIVREDINLDVLAAAASNAAKKQKIKHVIILPDEPSADEPDAISVLFRTPLGTTFQRRFLNSDKVQCLCDLITTKGFSYKSYIISTSYPRVLLSDPNVTLSELKFGKRILLNIEEKDAE</sequence>
<keyword evidence="1" id="KW-0472">Membrane</keyword>
<dbReference type="InterPro" id="IPR050730">
    <property type="entry name" value="UBX_domain-protein"/>
</dbReference>
<dbReference type="InterPro" id="IPR001012">
    <property type="entry name" value="UBX_dom"/>
</dbReference>
<dbReference type="PANTHER" id="PTHR23322">
    <property type="entry name" value="FAS-ASSOCIATED PROTEIN"/>
    <property type="match status" value="1"/>
</dbReference>
<dbReference type="STRING" id="6526.A0A2C9K5H7"/>
<reference evidence="3" key="1">
    <citation type="submission" date="2020-05" db="UniProtKB">
        <authorList>
            <consortium name="EnsemblMetazoa"/>
        </authorList>
    </citation>
    <scope>IDENTIFICATION</scope>
    <source>
        <strain evidence="3">BB02</strain>
    </source>
</reference>
<dbReference type="Gene3D" id="3.10.20.90">
    <property type="entry name" value="Phosphatidylinositol 3-kinase Catalytic Subunit, Chain A, domain 1"/>
    <property type="match status" value="1"/>
</dbReference>
<accession>A0A2C9K5H7</accession>
<dbReference type="Pfam" id="PF00789">
    <property type="entry name" value="UBX"/>
    <property type="match status" value="1"/>
</dbReference>
<keyword evidence="1" id="KW-1133">Transmembrane helix</keyword>
<dbReference type="VEuPathDB" id="VectorBase:BGLAX_036550"/>
<evidence type="ECO:0000256" key="1">
    <source>
        <dbReference type="SAM" id="Phobius"/>
    </source>
</evidence>